<evidence type="ECO:0008006" key="4">
    <source>
        <dbReference type="Google" id="ProtNLM"/>
    </source>
</evidence>
<name>A0ABX0MSQ9_9BURK</name>
<feature type="compositionally biased region" description="Polar residues" evidence="1">
    <location>
        <begin position="1"/>
        <end position="20"/>
    </location>
</feature>
<dbReference type="Pfam" id="PF14384">
    <property type="entry name" value="BrnA_antitoxin"/>
    <property type="match status" value="1"/>
</dbReference>
<protein>
    <recommendedName>
        <fullName evidence="4">3-oxoacyl-ACP synthase</fullName>
    </recommendedName>
</protein>
<organism evidence="2 3">
    <name type="scientific">Massilia genomosp. 1</name>
    <dbReference type="NCBI Taxonomy" id="2609280"/>
    <lineage>
        <taxon>Bacteria</taxon>
        <taxon>Pseudomonadati</taxon>
        <taxon>Pseudomonadota</taxon>
        <taxon>Betaproteobacteria</taxon>
        <taxon>Burkholderiales</taxon>
        <taxon>Oxalobacteraceae</taxon>
        <taxon>Telluria group</taxon>
        <taxon>Massilia</taxon>
    </lineage>
</organism>
<evidence type="ECO:0000256" key="1">
    <source>
        <dbReference type="SAM" id="MobiDB-lite"/>
    </source>
</evidence>
<dbReference type="EMBL" id="WHJF01000002">
    <property type="protein sequence ID" value="NHZ60894.1"/>
    <property type="molecule type" value="Genomic_DNA"/>
</dbReference>
<dbReference type="Proteomes" id="UP000610594">
    <property type="component" value="Unassembled WGS sequence"/>
</dbReference>
<proteinExistence type="predicted"/>
<reference evidence="2 3" key="1">
    <citation type="submission" date="2019-10" db="EMBL/GenBank/DDBJ databases">
        <title>Taxonomy of Antarctic Massilia spp.: description of Massilia rubra sp. nov., Massilia aquatica sp. nov., Massilia mucilaginosa sp. nov., Massilia frigida sp. nov. isolated from streams, lakes and regoliths.</title>
        <authorList>
            <person name="Holochova P."/>
            <person name="Sedlacek I."/>
            <person name="Kralova S."/>
            <person name="Maslanova I."/>
            <person name="Busse H.-J."/>
            <person name="Stankova E."/>
            <person name="Vrbovska V."/>
            <person name="Kovarovic V."/>
            <person name="Bartak M."/>
            <person name="Svec P."/>
            <person name="Pantucek R."/>
        </authorList>
    </citation>
    <scope>NUCLEOTIDE SEQUENCE [LARGE SCALE GENOMIC DNA]</scope>
    <source>
        <strain evidence="2 3">CCM 8694</strain>
    </source>
</reference>
<comment type="caution">
    <text evidence="2">The sequence shown here is derived from an EMBL/GenBank/DDBJ whole genome shotgun (WGS) entry which is preliminary data.</text>
</comment>
<sequence length="79" mass="8834">MNDDFQTSWSEPASMQNGDASTVARPSAAAPLKQIVTIRLDVDMLKWFKSAGPGYQTRINQILREHMQAQQAERDAGQQ</sequence>
<evidence type="ECO:0000313" key="3">
    <source>
        <dbReference type="Proteomes" id="UP000610594"/>
    </source>
</evidence>
<feature type="region of interest" description="Disordered" evidence="1">
    <location>
        <begin position="1"/>
        <end position="28"/>
    </location>
</feature>
<dbReference type="InterPro" id="IPR025528">
    <property type="entry name" value="BrnA_antitoxin"/>
</dbReference>
<accession>A0ABX0MSQ9</accession>
<gene>
    <name evidence="2" type="ORF">F1735_00970</name>
</gene>
<keyword evidence="3" id="KW-1185">Reference proteome</keyword>
<evidence type="ECO:0000313" key="2">
    <source>
        <dbReference type="EMBL" id="NHZ60894.1"/>
    </source>
</evidence>